<dbReference type="PANTHER" id="PTHR43245">
    <property type="entry name" value="BIFUNCTIONAL POLYMYXIN RESISTANCE PROTEIN ARNA"/>
    <property type="match status" value="1"/>
</dbReference>
<gene>
    <name evidence="2" type="ORF">GRI34_01675</name>
</gene>
<dbReference type="InterPro" id="IPR050177">
    <property type="entry name" value="Lipid_A_modif_metabolic_enz"/>
</dbReference>
<proteinExistence type="predicted"/>
<dbReference type="Gene3D" id="3.40.50.720">
    <property type="entry name" value="NAD(P)-binding Rossmann-like Domain"/>
    <property type="match status" value="1"/>
</dbReference>
<dbReference type="AlphaFoldDB" id="A0A6I4TGX3"/>
<organism evidence="2 3">
    <name type="scientific">Qipengyuania aquimaris</name>
    <dbReference type="NCBI Taxonomy" id="255984"/>
    <lineage>
        <taxon>Bacteria</taxon>
        <taxon>Pseudomonadati</taxon>
        <taxon>Pseudomonadota</taxon>
        <taxon>Alphaproteobacteria</taxon>
        <taxon>Sphingomonadales</taxon>
        <taxon>Erythrobacteraceae</taxon>
        <taxon>Qipengyuania</taxon>
    </lineage>
</organism>
<evidence type="ECO:0000259" key="1">
    <source>
        <dbReference type="Pfam" id="PF01370"/>
    </source>
</evidence>
<reference evidence="2 3" key="1">
    <citation type="submission" date="2019-12" db="EMBL/GenBank/DDBJ databases">
        <title>Genomic-based taxomic classification of the family Erythrobacteraceae.</title>
        <authorList>
            <person name="Xu L."/>
        </authorList>
    </citation>
    <scope>NUCLEOTIDE SEQUENCE [LARGE SCALE GENOMIC DNA]</scope>
    <source>
        <strain evidence="2 3">JCM 12189</strain>
    </source>
</reference>
<dbReference type="RefSeq" id="WP_160594456.1">
    <property type="nucleotide sequence ID" value="NZ_WTYI01000001.1"/>
</dbReference>
<dbReference type="EMBL" id="WTYI01000001">
    <property type="protein sequence ID" value="MXO95125.1"/>
    <property type="molecule type" value="Genomic_DNA"/>
</dbReference>
<dbReference type="Pfam" id="PF01370">
    <property type="entry name" value="Epimerase"/>
    <property type="match status" value="1"/>
</dbReference>
<dbReference type="PANTHER" id="PTHR43245:SF13">
    <property type="entry name" value="UDP-D-APIOSE_UDP-D-XYLOSE SYNTHASE 2"/>
    <property type="match status" value="1"/>
</dbReference>
<feature type="domain" description="NAD-dependent epimerase/dehydratase" evidence="1">
    <location>
        <begin position="3"/>
        <end position="224"/>
    </location>
</feature>
<dbReference type="Proteomes" id="UP000432727">
    <property type="component" value="Unassembled WGS sequence"/>
</dbReference>
<protein>
    <submittedName>
        <fullName evidence="2">NAD-dependent epimerase/dehydratase family protein</fullName>
    </submittedName>
</protein>
<name>A0A6I4TGX3_9SPHN</name>
<dbReference type="InterPro" id="IPR001509">
    <property type="entry name" value="Epimerase_deHydtase"/>
</dbReference>
<dbReference type="SUPFAM" id="SSF51735">
    <property type="entry name" value="NAD(P)-binding Rossmann-fold domains"/>
    <property type="match status" value="1"/>
</dbReference>
<accession>A0A6I4TGX3</accession>
<evidence type="ECO:0000313" key="3">
    <source>
        <dbReference type="Proteomes" id="UP000432727"/>
    </source>
</evidence>
<dbReference type="InterPro" id="IPR036291">
    <property type="entry name" value="NAD(P)-bd_dom_sf"/>
</dbReference>
<keyword evidence="3" id="KW-1185">Reference proteome</keyword>
<comment type="caution">
    <text evidence="2">The sequence shown here is derived from an EMBL/GenBank/DDBJ whole genome shotgun (WGS) entry which is preliminary data.</text>
</comment>
<dbReference type="OrthoDB" id="9801056at2"/>
<sequence length="301" mass="32945">MRIAITGSNGFIGRHVTKIASRSENEVFAIGRANIDLPNPRFHECDLHDHETMRAALADIRPDLLIHLAWYAEPGKFWSAPENLDWVSSSLELVRAFVKAGGKRVVVSGSCAEYAWDDQCLDECATEVKPASLYGQSKASLFEILRAASPILGFELAWGRIFFPYGPGDRPERLLGTLISAIREGKPAIFSSGTQQRDFMFVEDVASALWALANSSVVGPVNIGTGTPVPVRQFVEEVADQTGVPVSLEFGKRDLPDGEPQSLFAATKRLREEVCFTPQFSRQAAIARTLEKEGLISPASP</sequence>
<evidence type="ECO:0000313" key="2">
    <source>
        <dbReference type="EMBL" id="MXO95125.1"/>
    </source>
</evidence>